<reference evidence="2" key="1">
    <citation type="submission" date="2023-07" db="EMBL/GenBank/DDBJ databases">
        <title>A chromosome-level genome assembly of Lolium multiflorum.</title>
        <authorList>
            <person name="Chen Y."/>
            <person name="Copetti D."/>
            <person name="Kolliker R."/>
            <person name="Studer B."/>
        </authorList>
    </citation>
    <scope>NUCLEOTIDE SEQUENCE</scope>
    <source>
        <strain evidence="2">02402/16</strain>
        <tissue evidence="2">Leaf</tissue>
    </source>
</reference>
<gene>
    <name evidence="2" type="ORF">QYE76_013152</name>
</gene>
<dbReference type="InterPro" id="IPR036691">
    <property type="entry name" value="Endo/exonu/phosph_ase_sf"/>
</dbReference>
<evidence type="ECO:0000259" key="1">
    <source>
        <dbReference type="PROSITE" id="PS50878"/>
    </source>
</evidence>
<dbReference type="Gene3D" id="3.60.10.10">
    <property type="entry name" value="Endonuclease/exonuclease/phosphatase"/>
    <property type="match status" value="1"/>
</dbReference>
<dbReference type="CDD" id="cd01650">
    <property type="entry name" value="RT_nLTR_like"/>
    <property type="match status" value="1"/>
</dbReference>
<comment type="caution">
    <text evidence="2">The sequence shown here is derived from an EMBL/GenBank/DDBJ whole genome shotgun (WGS) entry which is preliminary data.</text>
</comment>
<dbReference type="Pfam" id="PF00078">
    <property type="entry name" value="RVT_1"/>
    <property type="match status" value="1"/>
</dbReference>
<sequence>MRWRGIPAASFSVLAYAPEDFLIVLESAELRRHVAALPSVLVAGAPLVFRPWNRQSQAKQVALRYKVTLVIEGLPPHAWDVEVVEDLLGKSCAVVEVAPETRSREDLSLFKLTAWTSELSAIPVACKLAVPEPLREELRVLSPVRELPVAERSRNHGWREELAQCVREMVLEMDLAAAAVAEMPTVAGEDHARGRGAHPISVVGLVALPSHARVRQVLAVQSIRDRVERVGSVDLGSDHATVRSNIVAPAKGVDATCCMDVGGDAPDIPFEGTKVGLGMATDLGKGAVIWQDALESLPATTDPDAVLGTAPPKADPIALAKEPSLEVGGALRGPALEPLTVQAVEKEGLEAMGPMEGAAVVVGPVLEPDAVKTAECVGAHGTGTSSDSSTSAEPELGQEDLAWGKTEEYFRVSLSGEGFAGPECEDSGLVRRVTLDPQFSSVSVGSELEGSACMSYTGPNSAMQMVPRRAHGDPEIEEAIPRVSEDVGSAERELQQERMALRRIKLFCASILKKLAPPLLREVESSSGLRADAQPFTPRRMTRSSAMVGEAKSKKASKASAAETVLLKALGICPEELSVNEEHLASFHEIFDSPLGDRHCLGASFDGFVFLPADETRGGVVLAWDSSVVQIDHVSYDAHAITGEVTSREGAKWWLTTVYGPQTVEEKIMFLEELTERRTLCPGLWMVAGDFNMILNASEKNNENLDRNMMQRFRAFVHEHELKDLYMHGRLYTWSNERERATLTRIDRVLVSVDWDLQHFDAVLQGLSSSVSDHAPLHLALNAAFRPKRRFRFETCWLKLEGFDEAIKEAWVCDPVIVDPFRRLDTLFRNAAEHLQAWGQKRVGKIKLNIVIANTLIMRLDVAQERRTLTHRELWLRRMLKQSVLGLASLERTMARQRSRIRWLREGDANTALFHAVANGRRVKNYISSVRVGEELVTDQEGKVETFTEAFFQLLGRAQPREHTLDLDVLDIPTAELHDLDAMFTEEEIWGVVKDLHPDRAPGPDRFTGAFYQRAWPVIKGDILAGLLKLSVGDGRGFARLNRALITLIPKKPDAMEVKDYRPISLVHSFAKLFSKIMANRLRRRLGEVVSTNQSAFIRGRSLHDNFILVRQVARKINQQRQPGVLLKLDLSRAFDSISWSFLFEVLRRMGFGERFLKWVSILLNTTNTRVLVNGVPGRRFVHVRGLRQGDPTSPMLFVAAMEVLTAAIKKATESHLFSRLAGITELQRISVYADDVIVFCKPLRLEMEAAKAILRVFGEASGLCVNYRKTSATLIRGQDGDADRVAETLGCEVVDFPIKYLGMQLALRPLTKAEWQPLIDQVIHCVPAWQRGMIQKSGRLILIKYVVSARPVHQLMVAEAPAWVLEELVKWMRAFFWAGKKEVHGGQCMVAWDTICKPTRYGGLGVKDLRLQGLALRARWCWLRRTDTQRPWQGLPALNDPEANEVFQSLADFRVGDGGSTLFWTDRWINGRSTGDIAPEVTTLVPTRRRNARKVSEALQDDSWLLDVVGELSIDGWMQCTLLWEAIEGVPRFGDRTDQFVWRGSASGKYTTSATYDMLCQGRISWAMDKPVWRSFAPLKCKIFGWLALRYRLWTSDRRARHGLQDHPDPCASCLQEEDTVDHILSHCPYAKMVWFGCLRRMGSQLQEPQENTNLERWWTEARKRLRREDMRGFDTFVLLIAWTLWKQRNARVFGNLERQLSTDQIIESVLEEFALWRAARGGERRVMLRE</sequence>
<dbReference type="PANTHER" id="PTHR33116">
    <property type="entry name" value="REVERSE TRANSCRIPTASE ZINC-BINDING DOMAIN-CONTAINING PROTEIN-RELATED-RELATED"/>
    <property type="match status" value="1"/>
</dbReference>
<dbReference type="InterPro" id="IPR043502">
    <property type="entry name" value="DNA/RNA_pol_sf"/>
</dbReference>
<keyword evidence="3" id="KW-1185">Reference proteome</keyword>
<protein>
    <recommendedName>
        <fullName evidence="1">Reverse transcriptase domain-containing protein</fullName>
    </recommendedName>
</protein>
<dbReference type="Pfam" id="PF13966">
    <property type="entry name" value="zf-RVT"/>
    <property type="match status" value="1"/>
</dbReference>
<dbReference type="InterPro" id="IPR000477">
    <property type="entry name" value="RT_dom"/>
</dbReference>
<dbReference type="PROSITE" id="PS50878">
    <property type="entry name" value="RT_POL"/>
    <property type="match status" value="1"/>
</dbReference>
<feature type="domain" description="Reverse transcriptase" evidence="1">
    <location>
        <begin position="1030"/>
        <end position="1306"/>
    </location>
</feature>
<organism evidence="2 3">
    <name type="scientific">Lolium multiflorum</name>
    <name type="common">Italian ryegrass</name>
    <name type="synonym">Lolium perenne subsp. multiflorum</name>
    <dbReference type="NCBI Taxonomy" id="4521"/>
    <lineage>
        <taxon>Eukaryota</taxon>
        <taxon>Viridiplantae</taxon>
        <taxon>Streptophyta</taxon>
        <taxon>Embryophyta</taxon>
        <taxon>Tracheophyta</taxon>
        <taxon>Spermatophyta</taxon>
        <taxon>Magnoliopsida</taxon>
        <taxon>Liliopsida</taxon>
        <taxon>Poales</taxon>
        <taxon>Poaceae</taxon>
        <taxon>BOP clade</taxon>
        <taxon>Pooideae</taxon>
        <taxon>Poodae</taxon>
        <taxon>Poeae</taxon>
        <taxon>Poeae Chloroplast Group 2 (Poeae type)</taxon>
        <taxon>Loliodinae</taxon>
        <taxon>Loliinae</taxon>
        <taxon>Lolium</taxon>
    </lineage>
</organism>
<dbReference type="Proteomes" id="UP001231189">
    <property type="component" value="Unassembled WGS sequence"/>
</dbReference>
<evidence type="ECO:0000313" key="2">
    <source>
        <dbReference type="EMBL" id="KAK1696455.1"/>
    </source>
</evidence>
<dbReference type="Pfam" id="PF03372">
    <property type="entry name" value="Exo_endo_phos"/>
    <property type="match status" value="1"/>
</dbReference>
<dbReference type="InterPro" id="IPR026960">
    <property type="entry name" value="RVT-Znf"/>
</dbReference>
<proteinExistence type="predicted"/>
<dbReference type="SUPFAM" id="SSF56672">
    <property type="entry name" value="DNA/RNA polymerases"/>
    <property type="match status" value="1"/>
</dbReference>
<name>A0AAD8X5M1_LOLMU</name>
<dbReference type="EMBL" id="JAUUTY010000001">
    <property type="protein sequence ID" value="KAK1696455.1"/>
    <property type="molecule type" value="Genomic_DNA"/>
</dbReference>
<dbReference type="SUPFAM" id="SSF56219">
    <property type="entry name" value="DNase I-like"/>
    <property type="match status" value="1"/>
</dbReference>
<evidence type="ECO:0000313" key="3">
    <source>
        <dbReference type="Proteomes" id="UP001231189"/>
    </source>
</evidence>
<dbReference type="PANTHER" id="PTHR33116:SF78">
    <property type="entry name" value="OS12G0587133 PROTEIN"/>
    <property type="match status" value="1"/>
</dbReference>
<dbReference type="InterPro" id="IPR005135">
    <property type="entry name" value="Endo/exonuclease/phosphatase"/>
</dbReference>
<dbReference type="GO" id="GO:0003824">
    <property type="term" value="F:catalytic activity"/>
    <property type="evidence" value="ECO:0007669"/>
    <property type="project" value="InterPro"/>
</dbReference>
<accession>A0AAD8X5M1</accession>